<keyword evidence="3" id="KW-1185">Reference proteome</keyword>
<reference evidence="2 3" key="1">
    <citation type="submission" date="2019-03" db="EMBL/GenBank/DDBJ databases">
        <title>Genomic Encyclopedia of Type Strains, Phase IV (KMG-IV): sequencing the most valuable type-strain genomes for metagenomic binning, comparative biology and taxonomic classification.</title>
        <authorList>
            <person name="Goeker M."/>
        </authorList>
    </citation>
    <scope>NUCLEOTIDE SEQUENCE [LARGE SCALE GENOMIC DNA]</scope>
    <source>
        <strain evidence="2 3">DSM 20467</strain>
    </source>
</reference>
<name>A0A4R3KAD4_9FIRM</name>
<gene>
    <name evidence="2" type="ORF">EDC37_10515</name>
</gene>
<accession>A0A4R3KAD4</accession>
<comment type="caution">
    <text evidence="2">The sequence shown here is derived from an EMBL/GenBank/DDBJ whole genome shotgun (WGS) entry which is preliminary data.</text>
</comment>
<evidence type="ECO:0000313" key="3">
    <source>
        <dbReference type="Proteomes" id="UP000295188"/>
    </source>
</evidence>
<dbReference type="Proteomes" id="UP000295188">
    <property type="component" value="Unassembled WGS sequence"/>
</dbReference>
<evidence type="ECO:0000256" key="1">
    <source>
        <dbReference type="SAM" id="Phobius"/>
    </source>
</evidence>
<dbReference type="EMBL" id="SMAA01000005">
    <property type="protein sequence ID" value="TCS79948.1"/>
    <property type="molecule type" value="Genomic_DNA"/>
</dbReference>
<organism evidence="2 3">
    <name type="scientific">Pectinatus cerevisiiphilus</name>
    <dbReference type="NCBI Taxonomy" id="86956"/>
    <lineage>
        <taxon>Bacteria</taxon>
        <taxon>Bacillati</taxon>
        <taxon>Bacillota</taxon>
        <taxon>Negativicutes</taxon>
        <taxon>Selenomonadales</taxon>
        <taxon>Selenomonadaceae</taxon>
        <taxon>Pectinatus</taxon>
    </lineage>
</organism>
<evidence type="ECO:0000313" key="2">
    <source>
        <dbReference type="EMBL" id="TCS79948.1"/>
    </source>
</evidence>
<feature type="transmembrane region" description="Helical" evidence="1">
    <location>
        <begin position="23"/>
        <end position="43"/>
    </location>
</feature>
<keyword evidence="1" id="KW-0472">Membrane</keyword>
<proteinExistence type="predicted"/>
<dbReference type="AlphaFoldDB" id="A0A4R3KAD4"/>
<protein>
    <submittedName>
        <fullName evidence="2">Uncharacterized protein</fullName>
    </submittedName>
</protein>
<sequence length="52" mass="6058">MFLIQTMRIMAGPYLCNLADMYYANQDILNTIVVLCGAAWIFYKRYTQKTSV</sequence>
<keyword evidence="1" id="KW-1133">Transmembrane helix</keyword>
<keyword evidence="1" id="KW-0812">Transmembrane</keyword>